<reference evidence="11 12" key="1">
    <citation type="submission" date="2019-11" db="EMBL/GenBank/DDBJ databases">
        <title>Pseudooceanicola pacifica sp. nov., isolated from deep-sea sediment of the Pacific Ocean.</title>
        <authorList>
            <person name="Lyu L."/>
        </authorList>
    </citation>
    <scope>NUCLEOTIDE SEQUENCE [LARGE SCALE GENOMIC DNA]</scope>
    <source>
        <strain evidence="11 12">216_PA32_1</strain>
    </source>
</reference>
<keyword evidence="3" id="KW-1003">Cell membrane</keyword>
<keyword evidence="5 9" id="KW-0812">Transmembrane</keyword>
<comment type="similarity">
    <text evidence="8 9">Belongs to the TRAP transporter small permease family.</text>
</comment>
<organism evidence="11 12">
    <name type="scientific">Pseudooceanicola pacificus</name>
    <dbReference type="NCBI Taxonomy" id="2676438"/>
    <lineage>
        <taxon>Bacteria</taxon>
        <taxon>Pseudomonadati</taxon>
        <taxon>Pseudomonadota</taxon>
        <taxon>Alphaproteobacteria</taxon>
        <taxon>Rhodobacterales</taxon>
        <taxon>Paracoccaceae</taxon>
        <taxon>Pseudooceanicola</taxon>
    </lineage>
</organism>
<feature type="domain" description="Tripartite ATP-independent periplasmic transporters DctQ component" evidence="10">
    <location>
        <begin position="33"/>
        <end position="156"/>
    </location>
</feature>
<evidence type="ECO:0000256" key="1">
    <source>
        <dbReference type="ARBA" id="ARBA00004429"/>
    </source>
</evidence>
<feature type="transmembrane region" description="Helical" evidence="9">
    <location>
        <begin position="136"/>
        <end position="157"/>
    </location>
</feature>
<evidence type="ECO:0000256" key="2">
    <source>
        <dbReference type="ARBA" id="ARBA00022448"/>
    </source>
</evidence>
<dbReference type="AlphaFoldDB" id="A0A844W1L2"/>
<feature type="transmembrane region" description="Helical" evidence="9">
    <location>
        <begin position="97"/>
        <end position="116"/>
    </location>
</feature>
<evidence type="ECO:0000256" key="6">
    <source>
        <dbReference type="ARBA" id="ARBA00022989"/>
    </source>
</evidence>
<comment type="function">
    <text evidence="9">Part of the tripartite ATP-independent periplasmic (TRAP) transport system.</text>
</comment>
<dbReference type="GO" id="GO:0005886">
    <property type="term" value="C:plasma membrane"/>
    <property type="evidence" value="ECO:0007669"/>
    <property type="project" value="UniProtKB-SubCell"/>
</dbReference>
<evidence type="ECO:0000313" key="12">
    <source>
        <dbReference type="Proteomes" id="UP000443843"/>
    </source>
</evidence>
<accession>A0A844W1L2</accession>
<keyword evidence="2 9" id="KW-0813">Transport</keyword>
<keyword evidence="12" id="KW-1185">Reference proteome</keyword>
<dbReference type="PANTHER" id="PTHR35011">
    <property type="entry name" value="2,3-DIKETO-L-GULONATE TRAP TRANSPORTER SMALL PERMEASE PROTEIN YIAM"/>
    <property type="match status" value="1"/>
</dbReference>
<dbReference type="PANTHER" id="PTHR35011:SF2">
    <property type="entry name" value="2,3-DIKETO-L-GULONATE TRAP TRANSPORTER SMALL PERMEASE PROTEIN YIAM"/>
    <property type="match status" value="1"/>
</dbReference>
<keyword evidence="7 9" id="KW-0472">Membrane</keyword>
<comment type="caution">
    <text evidence="11">The sequence shown here is derived from an EMBL/GenBank/DDBJ whole genome shotgun (WGS) entry which is preliminary data.</text>
</comment>
<protein>
    <recommendedName>
        <fullName evidence="9">TRAP transporter small permease protein</fullName>
    </recommendedName>
</protein>
<comment type="subunit">
    <text evidence="9">The complex comprises the extracytoplasmic solute receptor protein and the two transmembrane proteins.</text>
</comment>
<dbReference type="InterPro" id="IPR055348">
    <property type="entry name" value="DctQ"/>
</dbReference>
<feature type="transmembrane region" description="Helical" evidence="9">
    <location>
        <begin position="57"/>
        <end position="76"/>
    </location>
</feature>
<dbReference type="Proteomes" id="UP000443843">
    <property type="component" value="Unassembled WGS sequence"/>
</dbReference>
<proteinExistence type="inferred from homology"/>
<dbReference type="EMBL" id="WNXQ01000004">
    <property type="protein sequence ID" value="MWB78016.1"/>
    <property type="molecule type" value="Genomic_DNA"/>
</dbReference>
<evidence type="ECO:0000256" key="7">
    <source>
        <dbReference type="ARBA" id="ARBA00023136"/>
    </source>
</evidence>
<gene>
    <name evidence="11" type="ORF">GLS40_08285</name>
</gene>
<evidence type="ECO:0000256" key="3">
    <source>
        <dbReference type="ARBA" id="ARBA00022475"/>
    </source>
</evidence>
<evidence type="ECO:0000256" key="5">
    <source>
        <dbReference type="ARBA" id="ARBA00022692"/>
    </source>
</evidence>
<dbReference type="Pfam" id="PF04290">
    <property type="entry name" value="DctQ"/>
    <property type="match status" value="1"/>
</dbReference>
<name>A0A844W1L2_9RHOB</name>
<sequence length="175" mass="19070">MSALLTLSRRLKRCDDALNAAVTVACVACFVIMLLTVALQILSRYVLASPPFWTEELARWSMVWGGLLGATVAFHEGADPKLYQPPLRRPWVRVAQAVARLAGAWIFLGTVLWFSVPFLARQAQQVSEGLGISPVWVALAVPVSAVVICLHALALALTAPFLPPPINHDPEQDLH</sequence>
<keyword evidence="4 9" id="KW-0997">Cell inner membrane</keyword>
<evidence type="ECO:0000313" key="11">
    <source>
        <dbReference type="EMBL" id="MWB78016.1"/>
    </source>
</evidence>
<evidence type="ECO:0000256" key="8">
    <source>
        <dbReference type="ARBA" id="ARBA00038436"/>
    </source>
</evidence>
<feature type="transmembrane region" description="Helical" evidence="9">
    <location>
        <begin position="20"/>
        <end position="42"/>
    </location>
</feature>
<evidence type="ECO:0000259" key="10">
    <source>
        <dbReference type="Pfam" id="PF04290"/>
    </source>
</evidence>
<evidence type="ECO:0000256" key="9">
    <source>
        <dbReference type="RuleBase" id="RU369079"/>
    </source>
</evidence>
<evidence type="ECO:0000256" key="4">
    <source>
        <dbReference type="ARBA" id="ARBA00022519"/>
    </source>
</evidence>
<dbReference type="GO" id="GO:0022857">
    <property type="term" value="F:transmembrane transporter activity"/>
    <property type="evidence" value="ECO:0007669"/>
    <property type="project" value="UniProtKB-UniRule"/>
</dbReference>
<dbReference type="InterPro" id="IPR007387">
    <property type="entry name" value="TRAP_DctQ"/>
</dbReference>
<dbReference type="GO" id="GO:0015740">
    <property type="term" value="P:C4-dicarboxylate transport"/>
    <property type="evidence" value="ECO:0007669"/>
    <property type="project" value="TreeGrafter"/>
</dbReference>
<comment type="subcellular location">
    <subcellularLocation>
        <location evidence="1 9">Cell inner membrane</location>
        <topology evidence="1 9">Multi-pass membrane protein</topology>
    </subcellularLocation>
</comment>
<dbReference type="RefSeq" id="WP_160382296.1">
    <property type="nucleotide sequence ID" value="NZ_WNXQ01000004.1"/>
</dbReference>
<keyword evidence="6 9" id="KW-1133">Transmembrane helix</keyword>